<name>A0A4V1IXG0_9FUNG</name>
<dbReference type="PROSITE" id="PS51450">
    <property type="entry name" value="LRR"/>
    <property type="match status" value="1"/>
</dbReference>
<feature type="compositionally biased region" description="Acidic residues" evidence="4">
    <location>
        <begin position="327"/>
        <end position="357"/>
    </location>
</feature>
<feature type="region of interest" description="Disordered" evidence="4">
    <location>
        <begin position="232"/>
        <end position="434"/>
    </location>
</feature>
<feature type="compositionally biased region" description="Acidic residues" evidence="4">
    <location>
        <begin position="237"/>
        <end position="250"/>
    </location>
</feature>
<evidence type="ECO:0000256" key="2">
    <source>
        <dbReference type="ARBA" id="ARBA00022737"/>
    </source>
</evidence>
<accession>A0A4V1IXG0</accession>
<evidence type="ECO:0000313" key="5">
    <source>
        <dbReference type="EMBL" id="RKP10929.1"/>
    </source>
</evidence>
<feature type="compositionally biased region" description="Basic and acidic residues" evidence="4">
    <location>
        <begin position="391"/>
        <end position="400"/>
    </location>
</feature>
<feature type="compositionally biased region" description="Basic residues" evidence="4">
    <location>
        <begin position="421"/>
        <end position="434"/>
    </location>
</feature>
<dbReference type="GO" id="GO:0042393">
    <property type="term" value="F:histone binding"/>
    <property type="evidence" value="ECO:0007669"/>
    <property type="project" value="TreeGrafter"/>
</dbReference>
<dbReference type="AlphaFoldDB" id="A0A4V1IXG0"/>
<dbReference type="SUPFAM" id="SSF52058">
    <property type="entry name" value="L domain-like"/>
    <property type="match status" value="1"/>
</dbReference>
<dbReference type="PANTHER" id="PTHR11375:SF0">
    <property type="entry name" value="ACIDIC LEUCINE-RICH NUCLEAR PHOSPHOPROTEIN 32 FAMILY MEMBER A"/>
    <property type="match status" value="1"/>
</dbReference>
<evidence type="ECO:0000256" key="3">
    <source>
        <dbReference type="ARBA" id="ARBA00025777"/>
    </source>
</evidence>
<feature type="compositionally biased region" description="Acidic residues" evidence="4">
    <location>
        <begin position="281"/>
        <end position="299"/>
    </location>
</feature>
<dbReference type="Gene3D" id="3.80.10.10">
    <property type="entry name" value="Ribonuclease Inhibitor"/>
    <property type="match status" value="1"/>
</dbReference>
<feature type="region of interest" description="Disordered" evidence="4">
    <location>
        <begin position="159"/>
        <end position="218"/>
    </location>
</feature>
<dbReference type="PANTHER" id="PTHR11375">
    <property type="entry name" value="ACIDIC LEUCINE-RICH NUCLEAR PHOSPHOPROTEIN 32"/>
    <property type="match status" value="1"/>
</dbReference>
<dbReference type="InterPro" id="IPR045081">
    <property type="entry name" value="AN32"/>
</dbReference>
<keyword evidence="2" id="KW-0677">Repeat</keyword>
<feature type="compositionally biased region" description="Acidic residues" evidence="4">
    <location>
        <begin position="192"/>
        <end position="217"/>
    </location>
</feature>
<feature type="compositionally biased region" description="Acidic residues" evidence="4">
    <location>
        <begin position="169"/>
        <end position="182"/>
    </location>
</feature>
<gene>
    <name evidence="5" type="ORF">THASP1DRAFT_27294</name>
</gene>
<comment type="similarity">
    <text evidence="3">Belongs to the ANP32 family.</text>
</comment>
<evidence type="ECO:0000256" key="1">
    <source>
        <dbReference type="ARBA" id="ARBA00022614"/>
    </source>
</evidence>
<evidence type="ECO:0000313" key="6">
    <source>
        <dbReference type="Proteomes" id="UP000271241"/>
    </source>
</evidence>
<evidence type="ECO:0000256" key="4">
    <source>
        <dbReference type="SAM" id="MobiDB-lite"/>
    </source>
</evidence>
<dbReference type="GO" id="GO:0005634">
    <property type="term" value="C:nucleus"/>
    <property type="evidence" value="ECO:0007669"/>
    <property type="project" value="TreeGrafter"/>
</dbReference>
<dbReference type="EMBL" id="KZ992432">
    <property type="protein sequence ID" value="RKP10929.1"/>
    <property type="molecule type" value="Genomic_DNA"/>
</dbReference>
<dbReference type="Pfam" id="PF14580">
    <property type="entry name" value="LRR_9"/>
    <property type="match status" value="1"/>
</dbReference>
<sequence>MDPTLRLLMRYKRPHKIRQLFLDNQRIPSVEILCLSPPSSSSDTTDACAPLPRFVNLLVLSLTDVHCTSLRGFPSLPELRRLALADNKITNGLGELVGKVPMLEYLDLSNNRIGDFATLKPLRHIESLRHLSLIDCEITAKQDYRARIFEMLPFLETLDGQDRDGQNVDSEEDSDEDEDMDGEPMMVLSSQDSDDDSELEDSDEEASQDGMGDDDDALYGLPQQRRQYLAALGGDIADADEDDEDDDDYVSEPSNDGAEDHATAPNGKAASKRGKQAAFDKEDEEDEEDASYGSDDDQEVYSNGDVKTHRSTDSRSAAQQNSASGAEDGEEDEFDEVFDDDDDDDEEESEEESDGAEDGPGLSYLIQTPPSSEDEDSDNDEGWSPAKRKHDSLSESHDETAVPSDRGADVTNGSHAATVRKTGKASKTTKKQRN</sequence>
<proteinExistence type="inferred from homology"/>
<evidence type="ECO:0008006" key="7">
    <source>
        <dbReference type="Google" id="ProtNLM"/>
    </source>
</evidence>
<dbReference type="Proteomes" id="UP000271241">
    <property type="component" value="Unassembled WGS sequence"/>
</dbReference>
<keyword evidence="1" id="KW-0433">Leucine-rich repeat</keyword>
<organism evidence="5 6">
    <name type="scientific">Thamnocephalis sphaerospora</name>
    <dbReference type="NCBI Taxonomy" id="78915"/>
    <lineage>
        <taxon>Eukaryota</taxon>
        <taxon>Fungi</taxon>
        <taxon>Fungi incertae sedis</taxon>
        <taxon>Zoopagomycota</taxon>
        <taxon>Zoopagomycotina</taxon>
        <taxon>Zoopagomycetes</taxon>
        <taxon>Zoopagales</taxon>
        <taxon>Sigmoideomycetaceae</taxon>
        <taxon>Thamnocephalis</taxon>
    </lineage>
</organism>
<dbReference type="STRING" id="78915.A0A4V1IXG0"/>
<dbReference type="InterPro" id="IPR001611">
    <property type="entry name" value="Leu-rich_rpt"/>
</dbReference>
<dbReference type="InterPro" id="IPR032675">
    <property type="entry name" value="LRR_dom_sf"/>
</dbReference>
<reference evidence="6" key="1">
    <citation type="journal article" date="2018" name="Nat. Microbiol.">
        <title>Leveraging single-cell genomics to expand the fungal tree of life.</title>
        <authorList>
            <person name="Ahrendt S.R."/>
            <person name="Quandt C.A."/>
            <person name="Ciobanu D."/>
            <person name="Clum A."/>
            <person name="Salamov A."/>
            <person name="Andreopoulos B."/>
            <person name="Cheng J.F."/>
            <person name="Woyke T."/>
            <person name="Pelin A."/>
            <person name="Henrissat B."/>
            <person name="Reynolds N.K."/>
            <person name="Benny G.L."/>
            <person name="Smith M.E."/>
            <person name="James T.Y."/>
            <person name="Grigoriev I.V."/>
        </authorList>
    </citation>
    <scope>NUCLEOTIDE SEQUENCE [LARGE SCALE GENOMIC DNA]</scope>
    <source>
        <strain evidence="6">RSA 1356</strain>
    </source>
</reference>
<dbReference type="OrthoDB" id="433501at2759"/>
<feature type="compositionally biased region" description="Acidic residues" evidence="4">
    <location>
        <begin position="372"/>
        <end position="381"/>
    </location>
</feature>
<protein>
    <recommendedName>
        <fullName evidence="7">U2A'/phosphoprotein 32 family A C-terminal domain-containing protein</fullName>
    </recommendedName>
</protein>
<keyword evidence="6" id="KW-1185">Reference proteome</keyword>